<proteinExistence type="predicted"/>
<sequence>MAGNTEDDEDTVTPTLEDLSAEDRTKIEAKMKELAELMLGEYVRIGDGFVNRGTGSTIFTTTTKVISRSFFSSPEFKQKVATKVEEVISRMFTEIWGLEIESRVKAKLERLGFS</sequence>
<reference evidence="1" key="1">
    <citation type="journal article" date="2021" name="bioRxiv">
        <title>Whole Genome Assembly and Annotation of Northern Wild Rice, Zizania palustris L., Supports a Whole Genome Duplication in the Zizania Genus.</title>
        <authorList>
            <person name="Haas M."/>
            <person name="Kono T."/>
            <person name="Macchietto M."/>
            <person name="Millas R."/>
            <person name="McGilp L."/>
            <person name="Shao M."/>
            <person name="Duquette J."/>
            <person name="Hirsch C.N."/>
            <person name="Kimball J."/>
        </authorList>
    </citation>
    <scope>NUCLEOTIDE SEQUENCE</scope>
    <source>
        <tissue evidence="1">Fresh leaf tissue</tissue>
    </source>
</reference>
<accession>A0A8J5TE31</accession>
<evidence type="ECO:0000313" key="2">
    <source>
        <dbReference type="Proteomes" id="UP000729402"/>
    </source>
</evidence>
<reference evidence="1" key="2">
    <citation type="submission" date="2021-02" db="EMBL/GenBank/DDBJ databases">
        <authorList>
            <person name="Kimball J.A."/>
            <person name="Haas M.W."/>
            <person name="Macchietto M."/>
            <person name="Kono T."/>
            <person name="Duquette J."/>
            <person name="Shao M."/>
        </authorList>
    </citation>
    <scope>NUCLEOTIDE SEQUENCE</scope>
    <source>
        <tissue evidence="1">Fresh leaf tissue</tissue>
    </source>
</reference>
<dbReference type="EMBL" id="JAAALK010000282">
    <property type="protein sequence ID" value="KAG8081280.1"/>
    <property type="molecule type" value="Genomic_DNA"/>
</dbReference>
<keyword evidence="2" id="KW-1185">Reference proteome</keyword>
<organism evidence="1 2">
    <name type="scientific">Zizania palustris</name>
    <name type="common">Northern wild rice</name>
    <dbReference type="NCBI Taxonomy" id="103762"/>
    <lineage>
        <taxon>Eukaryota</taxon>
        <taxon>Viridiplantae</taxon>
        <taxon>Streptophyta</taxon>
        <taxon>Embryophyta</taxon>
        <taxon>Tracheophyta</taxon>
        <taxon>Spermatophyta</taxon>
        <taxon>Magnoliopsida</taxon>
        <taxon>Liliopsida</taxon>
        <taxon>Poales</taxon>
        <taxon>Poaceae</taxon>
        <taxon>BOP clade</taxon>
        <taxon>Oryzoideae</taxon>
        <taxon>Oryzeae</taxon>
        <taxon>Zizaniinae</taxon>
        <taxon>Zizania</taxon>
    </lineage>
</organism>
<evidence type="ECO:0000313" key="1">
    <source>
        <dbReference type="EMBL" id="KAG8081280.1"/>
    </source>
</evidence>
<comment type="caution">
    <text evidence="1">The sequence shown here is derived from an EMBL/GenBank/DDBJ whole genome shotgun (WGS) entry which is preliminary data.</text>
</comment>
<dbReference type="AlphaFoldDB" id="A0A8J5TE31"/>
<gene>
    <name evidence="1" type="ORF">GUJ93_ZPchr0007g4966</name>
</gene>
<name>A0A8J5TE31_ZIZPA</name>
<dbReference type="Proteomes" id="UP000729402">
    <property type="component" value="Unassembled WGS sequence"/>
</dbReference>
<protein>
    <submittedName>
        <fullName evidence="1">Uncharacterized protein</fullName>
    </submittedName>
</protein>